<feature type="compositionally biased region" description="Low complexity" evidence="10">
    <location>
        <begin position="643"/>
        <end position="654"/>
    </location>
</feature>
<feature type="domain" description="F-BAR" evidence="12">
    <location>
        <begin position="10"/>
        <end position="256"/>
    </location>
</feature>
<dbReference type="InterPro" id="IPR027267">
    <property type="entry name" value="AH/BAR_dom_sf"/>
</dbReference>
<accession>A0A8B7ZVV2</accession>
<evidence type="ECO:0000256" key="10">
    <source>
        <dbReference type="SAM" id="MobiDB-lite"/>
    </source>
</evidence>
<dbReference type="RefSeq" id="XP_022107656.1">
    <property type="nucleotide sequence ID" value="XM_022251964.1"/>
</dbReference>
<dbReference type="CDD" id="cd07648">
    <property type="entry name" value="F-BAR_FCHO"/>
    <property type="match status" value="1"/>
</dbReference>
<dbReference type="SUPFAM" id="SSF103657">
    <property type="entry name" value="BAR/IMD domain-like"/>
    <property type="match status" value="1"/>
</dbReference>
<dbReference type="SMART" id="SM00055">
    <property type="entry name" value="FCH"/>
    <property type="match status" value="1"/>
</dbReference>
<feature type="compositionally biased region" description="Basic and acidic residues" evidence="10">
    <location>
        <begin position="486"/>
        <end position="497"/>
    </location>
</feature>
<evidence type="ECO:0000256" key="6">
    <source>
        <dbReference type="ARBA" id="ARBA00023136"/>
    </source>
</evidence>
<dbReference type="CTD" id="115548"/>
<evidence type="ECO:0000256" key="3">
    <source>
        <dbReference type="ARBA" id="ARBA00022553"/>
    </source>
</evidence>
<feature type="coiled-coil region" evidence="9">
    <location>
        <begin position="169"/>
        <end position="196"/>
    </location>
</feature>
<keyword evidence="4" id="KW-0254">Endocytosis</keyword>
<dbReference type="Gene3D" id="1.20.1270.60">
    <property type="entry name" value="Arfaptin homology (AH) domain/BAR domain"/>
    <property type="match status" value="1"/>
</dbReference>
<evidence type="ECO:0000256" key="4">
    <source>
        <dbReference type="ARBA" id="ARBA00022583"/>
    </source>
</evidence>
<dbReference type="GO" id="GO:0072583">
    <property type="term" value="P:clathrin-dependent endocytosis"/>
    <property type="evidence" value="ECO:0007669"/>
    <property type="project" value="TreeGrafter"/>
</dbReference>
<comment type="similarity">
    <text evidence="2">Belongs to the FCHO family.</text>
</comment>
<evidence type="ECO:0000313" key="13">
    <source>
        <dbReference type="Proteomes" id="UP000694845"/>
    </source>
</evidence>
<feature type="region of interest" description="Disordered" evidence="10">
    <location>
        <begin position="616"/>
        <end position="694"/>
    </location>
</feature>
<dbReference type="InterPro" id="IPR001060">
    <property type="entry name" value="FCH_dom"/>
</dbReference>
<dbReference type="Pfam" id="PF22699">
    <property type="entry name" value="GMIP-like_FCH"/>
    <property type="match status" value="1"/>
</dbReference>
<keyword evidence="5 8" id="KW-0175">Coiled coil</keyword>
<keyword evidence="6" id="KW-0472">Membrane</keyword>
<keyword evidence="13" id="KW-1185">Reference proteome</keyword>
<evidence type="ECO:0000256" key="2">
    <source>
        <dbReference type="ARBA" id="ARBA00011064"/>
    </source>
</evidence>
<dbReference type="PANTHER" id="PTHR23065:SF15">
    <property type="entry name" value="AT02057P"/>
    <property type="match status" value="1"/>
</dbReference>
<feature type="region of interest" description="Disordered" evidence="10">
    <location>
        <begin position="546"/>
        <end position="568"/>
    </location>
</feature>
<dbReference type="InterPro" id="IPR028565">
    <property type="entry name" value="MHD"/>
</dbReference>
<dbReference type="AlphaFoldDB" id="A0A8B7ZVV2"/>
<comment type="subcellular location">
    <subcellularLocation>
        <location evidence="1">Membrane</location>
        <location evidence="1">Clathrin-coated pit</location>
        <topology evidence="1">Peripheral membrane protein</topology>
        <orientation evidence="1">Cytoplasmic side</orientation>
    </subcellularLocation>
</comment>
<keyword evidence="7" id="KW-0168">Coated pit</keyword>
<dbReference type="GO" id="GO:0030136">
    <property type="term" value="C:clathrin-coated vesicle"/>
    <property type="evidence" value="ECO:0007669"/>
    <property type="project" value="TreeGrafter"/>
</dbReference>
<dbReference type="Proteomes" id="UP000694845">
    <property type="component" value="Unplaced"/>
</dbReference>
<evidence type="ECO:0000259" key="12">
    <source>
        <dbReference type="PROSITE" id="PS51741"/>
    </source>
</evidence>
<dbReference type="OrthoDB" id="5593455at2759"/>
<feature type="compositionally biased region" description="Low complexity" evidence="10">
    <location>
        <begin position="322"/>
        <end position="360"/>
    </location>
</feature>
<evidence type="ECO:0000256" key="9">
    <source>
        <dbReference type="SAM" id="Coils"/>
    </source>
</evidence>
<proteinExistence type="inferred from homology"/>
<dbReference type="InterPro" id="IPR018808">
    <property type="entry name" value="Muniscin_C"/>
</dbReference>
<feature type="compositionally biased region" description="Low complexity" evidence="10">
    <location>
        <begin position="384"/>
        <end position="393"/>
    </location>
</feature>
<feature type="region of interest" description="Disordered" evidence="10">
    <location>
        <begin position="263"/>
        <end position="507"/>
    </location>
</feature>
<keyword evidence="3" id="KW-0597">Phosphoprotein</keyword>
<dbReference type="GO" id="GO:0048268">
    <property type="term" value="P:clathrin coat assembly"/>
    <property type="evidence" value="ECO:0007669"/>
    <property type="project" value="TreeGrafter"/>
</dbReference>
<dbReference type="InterPro" id="IPR054713">
    <property type="entry name" value="GMIP/FCHO2-like_FCH"/>
</dbReference>
<dbReference type="GeneID" id="110988462"/>
<name>A0A8B7ZVV2_ACAPL</name>
<dbReference type="PANTHER" id="PTHR23065">
    <property type="entry name" value="PROLINE-SERINE-THREONINE PHOSPHATASE INTERACTING PROTEIN 1"/>
    <property type="match status" value="1"/>
</dbReference>
<evidence type="ECO:0000256" key="8">
    <source>
        <dbReference type="PROSITE-ProRule" id="PRU01077"/>
    </source>
</evidence>
<feature type="compositionally biased region" description="Polar residues" evidence="10">
    <location>
        <begin position="370"/>
        <end position="383"/>
    </location>
</feature>
<sequence length="987" mass="108039">MDLMVETKTSAFEENFWGEKNQGFGCLYHNMKHGQISTRELADFIRERAAIEEVYSKSISKLAKTASNSSCLGTFAPFWQLIKTATDKLAAAHQKLIQKLQDVVKDVQKYGEEQHKKHKAIKGEIQCTADVVQSLQTTTDLLNKAKELYNTRCIEYERLKKENASTKEQEKAEAKYKKAMEDYKMYVEKYANLREDFEKKMTKSCQQLQSIEEGHLQQLKEFIKQYNGAHRECGTSVEQVQGEFSQQCEDLTSIKLIEMFSETKGTGKEKPGPIVFEECDVSNIPSPDPDKSKKRKTKKEKTKKTKKEKDEKEGDTPDALASSKSTTLSTISPTTPTDAFMSPSSMLSQQSSLMPCSSMPDVRARPMRHNSPSMFSFSSFLGNHSTSVSSDTSSARHDSDGYGSSPQVDEEGFSIRPQEVSPNEAPTRDSFYSGSDTDSDSEDRTRKIHVEIKPAVVSDSNSGPNAASVDEIKKSLGGLTLSPPIMRKDKSNGDLKRRNQTVLRSSYGASPTHYARVLSSRESFARRSAQSSGNLLDLDFLSTSSPTSDLMSPTNNTSSATTPSSTDGLSMWAAVKPLVGLVSESRPRVESNPVPGSLTIKPILKPRIRAKTAADLLHSPTTTSDSLPPALPIKQRHSMGGLPATSTTPTGGPTAPTPPPRSTNRPWSGVQSPVPRSETPNMFRQDSSSSLTNSSFNASYVSGTSRGPSPLTLGMSDTIPIAAAFTESVNAYFKGTDQSKCMVKITGDLMLSFPAGIIQALTSNPSPAVLSFKVKNSDRLEQVLPNKQLITNDSSQTTSDSQAYSFNMSNLVTLLKRQAEKNVAASYFNVDILKYQVKVEPEGRSTPLHLISYWKCEPSTTDVRIDYAYNSSAVDQAVPLSNVTLIVPVDGGVTVMQSKPAATWSAESKRALWKIGDISPNSESGLSGSIRAKFELTEGPSKPATLAVQFSSDGTTLSSLDIELLTTSYRLSLVKKRFATGKYLSES</sequence>
<gene>
    <name evidence="14" type="primary">LOC110988462</name>
</gene>
<evidence type="ECO:0000256" key="5">
    <source>
        <dbReference type="ARBA" id="ARBA00023054"/>
    </source>
</evidence>
<dbReference type="GO" id="GO:0005886">
    <property type="term" value="C:plasma membrane"/>
    <property type="evidence" value="ECO:0007669"/>
    <property type="project" value="TreeGrafter"/>
</dbReference>
<organism evidence="13 14">
    <name type="scientific">Acanthaster planci</name>
    <name type="common">Crown-of-thorns starfish</name>
    <dbReference type="NCBI Taxonomy" id="133434"/>
    <lineage>
        <taxon>Eukaryota</taxon>
        <taxon>Metazoa</taxon>
        <taxon>Echinodermata</taxon>
        <taxon>Eleutherozoa</taxon>
        <taxon>Asterozoa</taxon>
        <taxon>Asteroidea</taxon>
        <taxon>Valvatacea</taxon>
        <taxon>Valvatida</taxon>
        <taxon>Acanthasteridae</taxon>
        <taxon>Acanthaster</taxon>
    </lineage>
</organism>
<dbReference type="PROSITE" id="PS51741">
    <property type="entry name" value="F_BAR"/>
    <property type="match status" value="1"/>
</dbReference>
<evidence type="ECO:0000256" key="7">
    <source>
        <dbReference type="ARBA" id="ARBA00023176"/>
    </source>
</evidence>
<dbReference type="GO" id="GO:0005905">
    <property type="term" value="C:clathrin-coated pit"/>
    <property type="evidence" value="ECO:0007669"/>
    <property type="project" value="UniProtKB-SubCell"/>
</dbReference>
<dbReference type="InterPro" id="IPR031160">
    <property type="entry name" value="F_BAR_dom"/>
</dbReference>
<evidence type="ECO:0000313" key="14">
    <source>
        <dbReference type="RefSeq" id="XP_022107656.1"/>
    </source>
</evidence>
<feature type="compositionally biased region" description="Basic and acidic residues" evidence="10">
    <location>
        <begin position="442"/>
        <end position="452"/>
    </location>
</feature>
<feature type="compositionally biased region" description="Basic residues" evidence="10">
    <location>
        <begin position="292"/>
        <end position="306"/>
    </location>
</feature>
<dbReference type="InterPro" id="IPR036168">
    <property type="entry name" value="AP2_Mu_C_sf"/>
</dbReference>
<protein>
    <submittedName>
        <fullName evidence="14">F-BAR domain only protein 2-like isoform X1</fullName>
    </submittedName>
</protein>
<evidence type="ECO:0000256" key="1">
    <source>
        <dbReference type="ARBA" id="ARBA00004283"/>
    </source>
</evidence>
<dbReference type="KEGG" id="aplc:110988462"/>
<dbReference type="CDD" id="cd09265">
    <property type="entry name" value="AP_Syp1_like_MHD"/>
    <property type="match status" value="1"/>
</dbReference>
<feature type="compositionally biased region" description="Low complexity" evidence="10">
    <location>
        <begin position="552"/>
        <end position="566"/>
    </location>
</feature>
<dbReference type="SUPFAM" id="SSF49447">
    <property type="entry name" value="Second domain of Mu2 adaptin subunit (ap50) of ap2 adaptor"/>
    <property type="match status" value="1"/>
</dbReference>
<reference evidence="14" key="1">
    <citation type="submission" date="2025-08" db="UniProtKB">
        <authorList>
            <consortium name="RefSeq"/>
        </authorList>
    </citation>
    <scope>IDENTIFICATION</scope>
</reference>
<dbReference type="PROSITE" id="PS51072">
    <property type="entry name" value="MHD"/>
    <property type="match status" value="1"/>
</dbReference>
<evidence type="ECO:0000259" key="11">
    <source>
        <dbReference type="PROSITE" id="PS51072"/>
    </source>
</evidence>
<feature type="domain" description="MHD" evidence="11">
    <location>
        <begin position="718"/>
        <end position="986"/>
    </location>
</feature>
<dbReference type="FunFam" id="2.60.40.1170:FF:000005">
    <property type="entry name" value="SH3-containing GRB2-like protein 3-interacting protein 1 isoform X3"/>
    <property type="match status" value="1"/>
</dbReference>
<dbReference type="Pfam" id="PF10291">
    <property type="entry name" value="muHD"/>
    <property type="match status" value="1"/>
</dbReference>